<dbReference type="EMBL" id="UOFG01000256">
    <property type="protein sequence ID" value="VAW65668.1"/>
    <property type="molecule type" value="Genomic_DNA"/>
</dbReference>
<evidence type="ECO:0000313" key="1">
    <source>
        <dbReference type="EMBL" id="VAW65668.1"/>
    </source>
</evidence>
<protein>
    <submittedName>
        <fullName evidence="1">Uncharacterized protein</fullName>
    </submittedName>
</protein>
<gene>
    <name evidence="1" type="ORF">MNBD_GAMMA11-1869</name>
</gene>
<accession>A0A3B0XBL5</accession>
<proteinExistence type="predicted"/>
<organism evidence="1">
    <name type="scientific">hydrothermal vent metagenome</name>
    <dbReference type="NCBI Taxonomy" id="652676"/>
    <lineage>
        <taxon>unclassified sequences</taxon>
        <taxon>metagenomes</taxon>
        <taxon>ecological metagenomes</taxon>
    </lineage>
</organism>
<name>A0A3B0XBL5_9ZZZZ</name>
<sequence length="149" mass="16898">MNKLLFIFFISICLSVASAEQAAPSHVPVAVSDVTTYRIGKYIVKIIEYNTRAEGKLGMELFVPPEYKFIQRRIINKINVNIDGQDQVLDFKDTAGVFFDNITVEKEIIKFRVEFHVRRGVGYYLSECSVDVNSGSLPEPVCHHIPNSE</sequence>
<dbReference type="AlphaFoldDB" id="A0A3B0XBL5"/>
<reference evidence="1" key="1">
    <citation type="submission" date="2018-06" db="EMBL/GenBank/DDBJ databases">
        <authorList>
            <person name="Zhirakovskaya E."/>
        </authorList>
    </citation>
    <scope>NUCLEOTIDE SEQUENCE</scope>
</reference>